<dbReference type="EMBL" id="JARKNE010000012">
    <property type="protein sequence ID" value="KAK5775833.1"/>
    <property type="molecule type" value="Genomic_DNA"/>
</dbReference>
<keyword evidence="5" id="KW-0732">Signal</keyword>
<comment type="subcellular location">
    <subcellularLocation>
        <location evidence="1 6">Secreted</location>
    </subcellularLocation>
</comment>
<evidence type="ECO:0000256" key="5">
    <source>
        <dbReference type="ARBA" id="ARBA00022729"/>
    </source>
</evidence>
<comment type="caution">
    <text evidence="7">The sequence shown here is derived from an EMBL/GenBank/DDBJ whole genome shotgun (WGS) entry which is preliminary data.</text>
</comment>
<dbReference type="Proteomes" id="UP001358586">
    <property type="component" value="Chromosome 12"/>
</dbReference>
<reference evidence="7 8" key="1">
    <citation type="submission" date="2023-03" db="EMBL/GenBank/DDBJ databases">
        <title>WGS of Gossypium arboreum.</title>
        <authorList>
            <person name="Yu D."/>
        </authorList>
    </citation>
    <scope>NUCLEOTIDE SEQUENCE [LARGE SCALE GENOMIC DNA]</scope>
    <source>
        <tissue evidence="7">Leaf</tissue>
    </source>
</reference>
<gene>
    <name evidence="7" type="ORF">PVK06_043782</name>
</gene>
<accession>A0ABR0MPV2</accession>
<evidence type="ECO:0000313" key="7">
    <source>
        <dbReference type="EMBL" id="KAK5775833.1"/>
    </source>
</evidence>
<keyword evidence="4 6" id="KW-0964">Secreted</keyword>
<keyword evidence="3 6" id="KW-0713">Self-incompatibility</keyword>
<evidence type="ECO:0000256" key="1">
    <source>
        <dbReference type="ARBA" id="ARBA00004613"/>
    </source>
</evidence>
<proteinExistence type="inferred from homology"/>
<dbReference type="PANTHER" id="PTHR31232:SF90">
    <property type="entry name" value="S-PROTEIN HOMOLOG"/>
    <property type="match status" value="1"/>
</dbReference>
<evidence type="ECO:0000256" key="3">
    <source>
        <dbReference type="ARBA" id="ARBA00022471"/>
    </source>
</evidence>
<sequence length="260" mass="29921">MKSTITMTPWKFDEQMIMFPLVLLVIVCSHPTVNGFEVFLINNLGGNTNLAVHCFSPQVKNLGSLVIHPGDDFHWEFGINIGTTAEYECDMGYGNKQKRFQVFAERRDALRCGNQKCYWRVDRDGLYLYIKEVDDYQKQFSWTFSIKYIRVLYLSLFAASTYATSLAFQGNYFRMSISDFNIDMGFTNPDGVQTNSYHNALLDIPSNFDVSDAYSSLTQSRDHLYNPKTSKELLVHELALRYIHRILAFSYSSRSDSSSV</sequence>
<comment type="similarity">
    <text evidence="2 6">Belongs to the plant self-incompatibility (S1) protein family.</text>
</comment>
<keyword evidence="8" id="KW-1185">Reference proteome</keyword>
<dbReference type="Pfam" id="PF05938">
    <property type="entry name" value="Self-incomp_S1"/>
    <property type="match status" value="1"/>
</dbReference>
<organism evidence="7 8">
    <name type="scientific">Gossypium arboreum</name>
    <name type="common">Tree cotton</name>
    <name type="synonym">Gossypium nanking</name>
    <dbReference type="NCBI Taxonomy" id="29729"/>
    <lineage>
        <taxon>Eukaryota</taxon>
        <taxon>Viridiplantae</taxon>
        <taxon>Streptophyta</taxon>
        <taxon>Embryophyta</taxon>
        <taxon>Tracheophyta</taxon>
        <taxon>Spermatophyta</taxon>
        <taxon>Magnoliopsida</taxon>
        <taxon>eudicotyledons</taxon>
        <taxon>Gunneridae</taxon>
        <taxon>Pentapetalae</taxon>
        <taxon>rosids</taxon>
        <taxon>malvids</taxon>
        <taxon>Malvales</taxon>
        <taxon>Malvaceae</taxon>
        <taxon>Malvoideae</taxon>
        <taxon>Gossypium</taxon>
    </lineage>
</organism>
<dbReference type="PANTHER" id="PTHR31232">
    <property type="match status" value="1"/>
</dbReference>
<name>A0ABR0MPV2_GOSAR</name>
<evidence type="ECO:0000256" key="6">
    <source>
        <dbReference type="RuleBase" id="RU367044"/>
    </source>
</evidence>
<evidence type="ECO:0000256" key="4">
    <source>
        <dbReference type="ARBA" id="ARBA00022525"/>
    </source>
</evidence>
<dbReference type="InterPro" id="IPR010264">
    <property type="entry name" value="Self-incomp_S1"/>
</dbReference>
<evidence type="ECO:0000256" key="2">
    <source>
        <dbReference type="ARBA" id="ARBA00005581"/>
    </source>
</evidence>
<evidence type="ECO:0000313" key="8">
    <source>
        <dbReference type="Proteomes" id="UP001358586"/>
    </source>
</evidence>
<protein>
    <recommendedName>
        <fullName evidence="6">S-protein homolog</fullName>
    </recommendedName>
</protein>